<proteinExistence type="predicted"/>
<keyword evidence="2" id="KW-1133">Transmembrane helix</keyword>
<feature type="region of interest" description="Disordered" evidence="1">
    <location>
        <begin position="296"/>
        <end position="333"/>
    </location>
</feature>
<protein>
    <recommendedName>
        <fullName evidence="4">Ig-like domain-containing protein</fullName>
    </recommendedName>
</protein>
<dbReference type="PANTHER" id="PTHR47118">
    <property type="entry name" value="CYTOTOXIC AND REGULATORY T-CELL MOLECULE"/>
    <property type="match status" value="1"/>
</dbReference>
<keyword evidence="2" id="KW-0472">Membrane</keyword>
<feature type="signal peptide" evidence="3">
    <location>
        <begin position="1"/>
        <end position="21"/>
    </location>
</feature>
<keyword evidence="2" id="KW-0812">Transmembrane</keyword>
<organism evidence="5 6">
    <name type="scientific">Periophthalmus magnuspinnatus</name>
    <dbReference type="NCBI Taxonomy" id="409849"/>
    <lineage>
        <taxon>Eukaryota</taxon>
        <taxon>Metazoa</taxon>
        <taxon>Chordata</taxon>
        <taxon>Craniata</taxon>
        <taxon>Vertebrata</taxon>
        <taxon>Euteleostomi</taxon>
        <taxon>Actinopterygii</taxon>
        <taxon>Neopterygii</taxon>
        <taxon>Teleostei</taxon>
        <taxon>Neoteleostei</taxon>
        <taxon>Acanthomorphata</taxon>
        <taxon>Gobiaria</taxon>
        <taxon>Gobiiformes</taxon>
        <taxon>Gobioidei</taxon>
        <taxon>Gobiidae</taxon>
        <taxon>Oxudercinae</taxon>
        <taxon>Periophthalmus</taxon>
    </lineage>
</organism>
<dbReference type="InterPro" id="IPR036179">
    <property type="entry name" value="Ig-like_dom_sf"/>
</dbReference>
<dbReference type="Proteomes" id="UP000261520">
    <property type="component" value="Unplaced"/>
</dbReference>
<dbReference type="Pfam" id="PF07686">
    <property type="entry name" value="V-set"/>
    <property type="match status" value="1"/>
</dbReference>
<evidence type="ECO:0000256" key="1">
    <source>
        <dbReference type="SAM" id="MobiDB-lite"/>
    </source>
</evidence>
<name>A0A3B3ZHX7_9GOBI</name>
<dbReference type="GO" id="GO:0002355">
    <property type="term" value="P:detection of tumor cell"/>
    <property type="evidence" value="ECO:0007669"/>
    <property type="project" value="TreeGrafter"/>
</dbReference>
<dbReference type="GO" id="GO:0005102">
    <property type="term" value="F:signaling receptor binding"/>
    <property type="evidence" value="ECO:0007669"/>
    <property type="project" value="TreeGrafter"/>
</dbReference>
<dbReference type="SMART" id="SM00409">
    <property type="entry name" value="IG"/>
    <property type="match status" value="1"/>
</dbReference>
<sequence>MEKKLQLCVLMLQLQGELSLAVWQHISVMKGHTLNLNCPLKSQFPDHAVEWRNTDGNIMFFNMIKGVKDKRYRLHKLSESEFRISISKVTFSDGGIYTCSHYLPQAESKRVNVTVIGKPRIERTTHEGWTVIRCTAEANYSPPNLSWKFKNGLEFLHDETQIHMVPLEKKYVSIQTIYVKPAEKTFAVKCIMRHPAWHSWIPLMDFVNIRPNRVDYDVEKREGKDSNTSLLVFLITCLMVGLLVVVIFIGIKLRKAHIIWKRDESVVEQYLCLTGLFNTGLTQYVIQEPTVITSVTNPAAMTPPETTTSEHNSAAPVPPPAPPLKSPVKETEL</sequence>
<dbReference type="AlphaFoldDB" id="A0A3B3ZHX7"/>
<dbReference type="GO" id="GO:0008037">
    <property type="term" value="P:cell recognition"/>
    <property type="evidence" value="ECO:0007669"/>
    <property type="project" value="TreeGrafter"/>
</dbReference>
<dbReference type="InterPro" id="IPR013783">
    <property type="entry name" value="Ig-like_fold"/>
</dbReference>
<dbReference type="InterPro" id="IPR053096">
    <property type="entry name" value="CRTAM"/>
</dbReference>
<dbReference type="Gene3D" id="2.60.40.10">
    <property type="entry name" value="Immunoglobulins"/>
    <property type="match status" value="1"/>
</dbReference>
<dbReference type="InterPro" id="IPR003599">
    <property type="entry name" value="Ig_sub"/>
</dbReference>
<keyword evidence="6" id="KW-1185">Reference proteome</keyword>
<evidence type="ECO:0000313" key="6">
    <source>
        <dbReference type="Proteomes" id="UP000261520"/>
    </source>
</evidence>
<keyword evidence="3" id="KW-0732">Signal</keyword>
<dbReference type="GO" id="GO:0005886">
    <property type="term" value="C:plasma membrane"/>
    <property type="evidence" value="ECO:0007669"/>
    <property type="project" value="TreeGrafter"/>
</dbReference>
<feature type="transmembrane region" description="Helical" evidence="2">
    <location>
        <begin position="230"/>
        <end position="251"/>
    </location>
</feature>
<reference evidence="5" key="1">
    <citation type="submission" date="2025-08" db="UniProtKB">
        <authorList>
            <consortium name="Ensembl"/>
        </authorList>
    </citation>
    <scope>IDENTIFICATION</scope>
</reference>
<dbReference type="PANTHER" id="PTHR47118:SF1">
    <property type="entry name" value="CYTOTOXIC AND REGULATORY T-CELL MOLECULE"/>
    <property type="match status" value="1"/>
</dbReference>
<dbReference type="GO" id="GO:0002860">
    <property type="term" value="P:positive regulation of natural killer cell mediated cytotoxicity directed against tumor cell target"/>
    <property type="evidence" value="ECO:0007669"/>
    <property type="project" value="TreeGrafter"/>
</dbReference>
<dbReference type="Ensembl" id="ENSPMGT00000004378.1">
    <property type="protein sequence ID" value="ENSPMGP00000004124.1"/>
    <property type="gene ID" value="ENSPMGG00000003525.1"/>
</dbReference>
<dbReference type="InterPro" id="IPR007110">
    <property type="entry name" value="Ig-like_dom"/>
</dbReference>
<accession>A0A3B3ZHX7</accession>
<dbReference type="STRING" id="409849.ENSPMGP00000004124"/>
<feature type="compositionally biased region" description="Pro residues" evidence="1">
    <location>
        <begin position="316"/>
        <end position="325"/>
    </location>
</feature>
<feature type="domain" description="Ig-like" evidence="4">
    <location>
        <begin position="16"/>
        <end position="99"/>
    </location>
</feature>
<feature type="compositionally biased region" description="Polar residues" evidence="1">
    <location>
        <begin position="296"/>
        <end position="312"/>
    </location>
</feature>
<dbReference type="PROSITE" id="PS50835">
    <property type="entry name" value="IG_LIKE"/>
    <property type="match status" value="1"/>
</dbReference>
<evidence type="ECO:0000259" key="4">
    <source>
        <dbReference type="PROSITE" id="PS50835"/>
    </source>
</evidence>
<dbReference type="InterPro" id="IPR013106">
    <property type="entry name" value="Ig_V-set"/>
</dbReference>
<evidence type="ECO:0000256" key="2">
    <source>
        <dbReference type="SAM" id="Phobius"/>
    </source>
</evidence>
<dbReference type="SUPFAM" id="SSF48726">
    <property type="entry name" value="Immunoglobulin"/>
    <property type="match status" value="2"/>
</dbReference>
<feature type="chain" id="PRO_5017378210" description="Ig-like domain-containing protein" evidence="3">
    <location>
        <begin position="22"/>
        <end position="333"/>
    </location>
</feature>
<evidence type="ECO:0000256" key="3">
    <source>
        <dbReference type="SAM" id="SignalP"/>
    </source>
</evidence>
<evidence type="ECO:0000313" key="5">
    <source>
        <dbReference type="Ensembl" id="ENSPMGP00000004124.1"/>
    </source>
</evidence>
<reference evidence="5" key="2">
    <citation type="submission" date="2025-09" db="UniProtKB">
        <authorList>
            <consortium name="Ensembl"/>
        </authorList>
    </citation>
    <scope>IDENTIFICATION</scope>
</reference>